<dbReference type="RefSeq" id="WP_379996163.1">
    <property type="nucleotide sequence ID" value="NZ_JBHSGN010000067.1"/>
</dbReference>
<dbReference type="Pfam" id="PF07470">
    <property type="entry name" value="Glyco_hydro_88"/>
    <property type="match status" value="1"/>
</dbReference>
<dbReference type="Gene3D" id="1.50.10.10">
    <property type="match status" value="1"/>
</dbReference>
<dbReference type="InterPro" id="IPR052043">
    <property type="entry name" value="PolySaccharide_Degr_Enz"/>
</dbReference>
<evidence type="ECO:0000256" key="1">
    <source>
        <dbReference type="ARBA" id="ARBA00022801"/>
    </source>
</evidence>
<name>A0ABV9KVC8_9BACT</name>
<dbReference type="InterPro" id="IPR012341">
    <property type="entry name" value="6hp_glycosidase-like_sf"/>
</dbReference>
<dbReference type="InterPro" id="IPR008928">
    <property type="entry name" value="6-hairpin_glycosidase_sf"/>
</dbReference>
<reference evidence="4" key="1">
    <citation type="journal article" date="2019" name="Int. J. Syst. Evol. Microbiol.">
        <title>The Global Catalogue of Microorganisms (GCM) 10K type strain sequencing project: providing services to taxonomists for standard genome sequencing and annotation.</title>
        <authorList>
            <consortium name="The Broad Institute Genomics Platform"/>
            <consortium name="The Broad Institute Genome Sequencing Center for Infectious Disease"/>
            <person name="Wu L."/>
            <person name="Ma J."/>
        </authorList>
    </citation>
    <scope>NUCLEOTIDE SEQUENCE [LARGE SCALE GENOMIC DNA]</scope>
    <source>
        <strain evidence="4">CCUG 66188</strain>
    </source>
</reference>
<evidence type="ECO:0000256" key="2">
    <source>
        <dbReference type="SAM" id="Phobius"/>
    </source>
</evidence>
<keyword evidence="2" id="KW-1133">Transmembrane helix</keyword>
<dbReference type="PANTHER" id="PTHR33886">
    <property type="entry name" value="UNSATURATED RHAMNOGALACTURONAN HYDROLASE (EUROFUNG)"/>
    <property type="match status" value="1"/>
</dbReference>
<keyword evidence="1 3" id="KW-0378">Hydrolase</keyword>
<protein>
    <submittedName>
        <fullName evidence="3">Glycoside hydrolase family 105 protein</fullName>
    </submittedName>
</protein>
<keyword evidence="2" id="KW-0472">Membrane</keyword>
<keyword evidence="2" id="KW-0812">Transmembrane</keyword>
<feature type="transmembrane region" description="Helical" evidence="2">
    <location>
        <begin position="12"/>
        <end position="32"/>
    </location>
</feature>
<dbReference type="InterPro" id="IPR010905">
    <property type="entry name" value="Glyco_hydro_88"/>
</dbReference>
<gene>
    <name evidence="3" type="ORF">ACFO6W_10640</name>
</gene>
<dbReference type="Proteomes" id="UP001596023">
    <property type="component" value="Unassembled WGS sequence"/>
</dbReference>
<dbReference type="SUPFAM" id="SSF48208">
    <property type="entry name" value="Six-hairpin glycosidases"/>
    <property type="match status" value="1"/>
</dbReference>
<dbReference type="PROSITE" id="PS51257">
    <property type="entry name" value="PROKAR_LIPOPROTEIN"/>
    <property type="match status" value="1"/>
</dbReference>
<dbReference type="PANTHER" id="PTHR33886:SF8">
    <property type="entry name" value="UNSATURATED RHAMNOGALACTURONAN HYDROLASE (EUROFUNG)"/>
    <property type="match status" value="1"/>
</dbReference>
<dbReference type="EMBL" id="JBHSGN010000067">
    <property type="protein sequence ID" value="MFC4674155.1"/>
    <property type="molecule type" value="Genomic_DNA"/>
</dbReference>
<evidence type="ECO:0000313" key="4">
    <source>
        <dbReference type="Proteomes" id="UP001596023"/>
    </source>
</evidence>
<dbReference type="GO" id="GO:0016787">
    <property type="term" value="F:hydrolase activity"/>
    <property type="evidence" value="ECO:0007669"/>
    <property type="project" value="UniProtKB-KW"/>
</dbReference>
<evidence type="ECO:0000313" key="3">
    <source>
        <dbReference type="EMBL" id="MFC4674155.1"/>
    </source>
</evidence>
<keyword evidence="4" id="KW-1185">Reference proteome</keyword>
<organism evidence="3 4">
    <name type="scientific">Dysgonomonas termitidis</name>
    <dbReference type="NCBI Taxonomy" id="1516126"/>
    <lineage>
        <taxon>Bacteria</taxon>
        <taxon>Pseudomonadati</taxon>
        <taxon>Bacteroidota</taxon>
        <taxon>Bacteroidia</taxon>
        <taxon>Bacteroidales</taxon>
        <taxon>Dysgonomonadaceae</taxon>
        <taxon>Dysgonomonas</taxon>
    </lineage>
</organism>
<accession>A0ABV9KVC8</accession>
<proteinExistence type="predicted"/>
<sequence>MRNKTKYSPDYTLLHYLLYMFMLAGCTIYPYGYVLSSTIDKHSTKSAMKKVADWQIGNFRYSTIGNLHDYGIDAWTNATLYIGMTEWAKIAGDSTYYHWLTDIGLAGNWKLAANFASYPKYRMYHADELCIGQFYLNMFDLYGDEKMASSTIERLDWIIDNPQDSTMLISNKQSWTWCDALFMAPAVYAHAAKIKGDDRYLEYMDREFKRTYNFLYDKENRLFFRDSSYFDKTEENGEKVFWGRGNGWVAAGLVNILKLLPENSAYRPFYENLFREFIPRLATLQSPTGFWHASLLDPESYPSPETSATALITYALAYGINDGLLGKEEYKPALKKSWDALLSTIDKDGKLGWVQPIGADPKKVTGDMTASYGVGAFLLAGSEIFRINK</sequence>
<comment type="caution">
    <text evidence="3">The sequence shown here is derived from an EMBL/GenBank/DDBJ whole genome shotgun (WGS) entry which is preliminary data.</text>
</comment>